<name>A0A8J3JYJ7_9ACTN</name>
<organism evidence="2 3">
    <name type="scientific">Catellatospora chokoriensis</name>
    <dbReference type="NCBI Taxonomy" id="310353"/>
    <lineage>
        <taxon>Bacteria</taxon>
        <taxon>Bacillati</taxon>
        <taxon>Actinomycetota</taxon>
        <taxon>Actinomycetes</taxon>
        <taxon>Micromonosporales</taxon>
        <taxon>Micromonosporaceae</taxon>
        <taxon>Catellatospora</taxon>
    </lineage>
</organism>
<sequence length="163" mass="17015">MYVRRFALLAAVITAGALGACAESNTPPAGADAGAAGVSAAPAAASPSPARAAVRIANVGGRKALVDQQGRTLYVFLKDAKGKSACLDKCAVTWPPMVGDAVNGDGVDGFLLSTYTRPDGTVQTTYRNLPLYRFQSDKPGDAHGQGMDGAWFMLDENGEMYQW</sequence>
<protein>
    <submittedName>
        <fullName evidence="2">Lipoprotein</fullName>
    </submittedName>
</protein>
<proteinExistence type="predicted"/>
<evidence type="ECO:0000256" key="1">
    <source>
        <dbReference type="SAM" id="SignalP"/>
    </source>
</evidence>
<feature type="signal peptide" evidence="1">
    <location>
        <begin position="1"/>
        <end position="22"/>
    </location>
</feature>
<reference evidence="2 3" key="1">
    <citation type="submission" date="2021-01" db="EMBL/GenBank/DDBJ databases">
        <title>Whole genome shotgun sequence of Catellatospora chokoriensis NBRC 107358.</title>
        <authorList>
            <person name="Komaki H."/>
            <person name="Tamura T."/>
        </authorList>
    </citation>
    <scope>NUCLEOTIDE SEQUENCE [LARGE SCALE GENOMIC DNA]</scope>
    <source>
        <strain evidence="2 3">NBRC 107358</strain>
    </source>
</reference>
<dbReference type="InterPro" id="IPR005297">
    <property type="entry name" value="Lipoprotein_repeat"/>
</dbReference>
<keyword evidence="2" id="KW-0449">Lipoprotein</keyword>
<gene>
    <name evidence="2" type="ORF">Cch02nite_26710</name>
</gene>
<keyword evidence="3" id="KW-1185">Reference proteome</keyword>
<dbReference type="PANTHER" id="PTHR39335:SF1">
    <property type="entry name" value="BLL4220 PROTEIN"/>
    <property type="match status" value="1"/>
</dbReference>
<keyword evidence="1" id="KW-0732">Signal</keyword>
<dbReference type="EMBL" id="BONG01000013">
    <property type="protein sequence ID" value="GIF89227.1"/>
    <property type="molecule type" value="Genomic_DNA"/>
</dbReference>
<dbReference type="PANTHER" id="PTHR39335">
    <property type="entry name" value="BLL4220 PROTEIN"/>
    <property type="match status" value="1"/>
</dbReference>
<feature type="chain" id="PRO_5035153446" evidence="1">
    <location>
        <begin position="23"/>
        <end position="163"/>
    </location>
</feature>
<dbReference type="AlphaFoldDB" id="A0A8J3JYJ7"/>
<dbReference type="PROSITE" id="PS51257">
    <property type="entry name" value="PROKAR_LIPOPROTEIN"/>
    <property type="match status" value="1"/>
</dbReference>
<accession>A0A8J3JYJ7</accession>
<evidence type="ECO:0000313" key="3">
    <source>
        <dbReference type="Proteomes" id="UP000619293"/>
    </source>
</evidence>
<comment type="caution">
    <text evidence="2">The sequence shown here is derived from an EMBL/GenBank/DDBJ whole genome shotgun (WGS) entry which is preliminary data.</text>
</comment>
<dbReference type="GO" id="GO:0043448">
    <property type="term" value="P:alkane catabolic process"/>
    <property type="evidence" value="ECO:0007669"/>
    <property type="project" value="TreeGrafter"/>
</dbReference>
<dbReference type="Pfam" id="PF03640">
    <property type="entry name" value="Lipoprotein_15"/>
    <property type="match status" value="2"/>
</dbReference>
<dbReference type="Proteomes" id="UP000619293">
    <property type="component" value="Unassembled WGS sequence"/>
</dbReference>
<evidence type="ECO:0000313" key="2">
    <source>
        <dbReference type="EMBL" id="GIF89227.1"/>
    </source>
</evidence>